<dbReference type="RefSeq" id="WP_125017563.1">
    <property type="nucleotide sequence ID" value="NZ_QWEZ01000002.1"/>
</dbReference>
<dbReference type="InterPro" id="IPR007813">
    <property type="entry name" value="PilN"/>
</dbReference>
<organism evidence="4 5">
    <name type="scientific">Aestuariirhabdus litorea</name>
    <dbReference type="NCBI Taxonomy" id="2528527"/>
    <lineage>
        <taxon>Bacteria</taxon>
        <taxon>Pseudomonadati</taxon>
        <taxon>Pseudomonadota</taxon>
        <taxon>Gammaproteobacteria</taxon>
        <taxon>Oceanospirillales</taxon>
        <taxon>Aestuariirhabdaceae</taxon>
        <taxon>Aestuariirhabdus</taxon>
    </lineage>
</organism>
<dbReference type="AlphaFoldDB" id="A0A3P3VQQ3"/>
<reference evidence="4 5" key="2">
    <citation type="submission" date="2018-12" db="EMBL/GenBank/DDBJ databases">
        <title>Simiduia agarivorans gen. nov., sp. nov., a marine, agarolytic bacterium isolated from shallow coastal water from Keelung, Taiwan.</title>
        <authorList>
            <person name="Shieh W.Y."/>
        </authorList>
    </citation>
    <scope>NUCLEOTIDE SEQUENCE [LARGE SCALE GENOMIC DNA]</scope>
    <source>
        <strain evidence="4 5">GTF-13</strain>
    </source>
</reference>
<feature type="region of interest" description="Disordered" evidence="2">
    <location>
        <begin position="160"/>
        <end position="190"/>
    </location>
</feature>
<feature type="compositionally biased region" description="Polar residues" evidence="2">
    <location>
        <begin position="160"/>
        <end position="182"/>
    </location>
</feature>
<dbReference type="GO" id="GO:0043683">
    <property type="term" value="P:type IV pilus assembly"/>
    <property type="evidence" value="ECO:0007669"/>
    <property type="project" value="TreeGrafter"/>
</dbReference>
<dbReference type="PANTHER" id="PTHR40278">
    <property type="entry name" value="DNA UTILIZATION PROTEIN HOFN"/>
    <property type="match status" value="1"/>
</dbReference>
<evidence type="ECO:0000256" key="2">
    <source>
        <dbReference type="SAM" id="MobiDB-lite"/>
    </source>
</evidence>
<comment type="caution">
    <text evidence="4">The sequence shown here is derived from an EMBL/GenBank/DDBJ whole genome shotgun (WGS) entry which is preliminary data.</text>
</comment>
<dbReference type="InterPro" id="IPR052534">
    <property type="entry name" value="Extracell_DNA_Util/SecSys_Comp"/>
</dbReference>
<dbReference type="EMBL" id="QWEZ01000002">
    <property type="protein sequence ID" value="RRJ83153.1"/>
    <property type="molecule type" value="Genomic_DNA"/>
</dbReference>
<reference evidence="4 5" key="1">
    <citation type="submission" date="2018-08" db="EMBL/GenBank/DDBJ databases">
        <authorList>
            <person name="Khan S.A."/>
        </authorList>
    </citation>
    <scope>NUCLEOTIDE SEQUENCE [LARGE SCALE GENOMIC DNA]</scope>
    <source>
        <strain evidence="4 5">GTF-13</strain>
    </source>
</reference>
<keyword evidence="3" id="KW-0472">Membrane</keyword>
<evidence type="ECO:0000256" key="1">
    <source>
        <dbReference type="SAM" id="Coils"/>
    </source>
</evidence>
<sequence length="190" mass="21434">MARINLLPWREELREEKKKQFFMTLAGVAIIAAGVVFLVGREVEGMIDHQIARNDYITKEIKVLDQKIKEISELRKKREELLARMKVIQDLQGTRPVIVRVFDEVARSVPDGVFFSSLTLRGNNLAVQGVAESNNRVSSLMRDFDQSEWFQNPNLQAVNKTKAGSGSDFSMTVTQVNPNQPESAKKGATK</sequence>
<feature type="coiled-coil region" evidence="1">
    <location>
        <begin position="64"/>
        <end position="91"/>
    </location>
</feature>
<keyword evidence="3" id="KW-1133">Transmembrane helix</keyword>
<dbReference type="PANTHER" id="PTHR40278:SF2">
    <property type="entry name" value="TYPE IV PILUS INNER MEMBRANE COMPONENT PILN"/>
    <property type="match status" value="1"/>
</dbReference>
<protein>
    <submittedName>
        <fullName evidence="4">Pilus assembly protein PilN</fullName>
    </submittedName>
</protein>
<evidence type="ECO:0000256" key="3">
    <source>
        <dbReference type="SAM" id="Phobius"/>
    </source>
</evidence>
<evidence type="ECO:0000313" key="4">
    <source>
        <dbReference type="EMBL" id="RRJ83153.1"/>
    </source>
</evidence>
<accession>A0A3P3VQQ3</accession>
<gene>
    <name evidence="4" type="ORF">D0544_15055</name>
</gene>
<name>A0A3P3VQQ3_9GAMM</name>
<dbReference type="Proteomes" id="UP000280792">
    <property type="component" value="Unassembled WGS sequence"/>
</dbReference>
<keyword evidence="5" id="KW-1185">Reference proteome</keyword>
<keyword evidence="3" id="KW-0812">Transmembrane</keyword>
<dbReference type="Pfam" id="PF05137">
    <property type="entry name" value="PilN"/>
    <property type="match status" value="1"/>
</dbReference>
<dbReference type="GO" id="GO:0043107">
    <property type="term" value="P:type IV pilus-dependent motility"/>
    <property type="evidence" value="ECO:0007669"/>
    <property type="project" value="TreeGrafter"/>
</dbReference>
<feature type="transmembrane region" description="Helical" evidence="3">
    <location>
        <begin position="21"/>
        <end position="40"/>
    </location>
</feature>
<evidence type="ECO:0000313" key="5">
    <source>
        <dbReference type="Proteomes" id="UP000280792"/>
    </source>
</evidence>
<keyword evidence="1" id="KW-0175">Coiled coil</keyword>
<proteinExistence type="predicted"/>